<dbReference type="Gramene" id="OPUNC02G07420.1">
    <property type="protein sequence ID" value="OPUNC02G07420.1"/>
    <property type="gene ID" value="OPUNC02G07420"/>
</dbReference>
<feature type="transmembrane region" description="Helical" evidence="1">
    <location>
        <begin position="46"/>
        <end position="66"/>
    </location>
</feature>
<proteinExistence type="predicted"/>
<evidence type="ECO:0000313" key="4">
    <source>
        <dbReference type="Proteomes" id="UP000026962"/>
    </source>
</evidence>
<reference evidence="3" key="2">
    <citation type="submission" date="2018-05" db="EMBL/GenBank/DDBJ databases">
        <title>OpunRS2 (Oryza punctata Reference Sequence Version 2).</title>
        <authorList>
            <person name="Zhang J."/>
            <person name="Kudrna D."/>
            <person name="Lee S."/>
            <person name="Talag J."/>
            <person name="Welchert J."/>
            <person name="Wing R.A."/>
        </authorList>
    </citation>
    <scope>NUCLEOTIDE SEQUENCE [LARGE SCALE GENOMIC DNA]</scope>
</reference>
<evidence type="ECO:0000256" key="2">
    <source>
        <dbReference type="SAM" id="SignalP"/>
    </source>
</evidence>
<evidence type="ECO:0008006" key="5">
    <source>
        <dbReference type="Google" id="ProtNLM"/>
    </source>
</evidence>
<name>A0A0E0JX75_ORYPU</name>
<keyword evidence="2" id="KW-0732">Signal</keyword>
<protein>
    <recommendedName>
        <fullName evidence="5">Arabinogalactan peptide 22</fullName>
    </recommendedName>
</protein>
<keyword evidence="1" id="KW-0812">Transmembrane</keyword>
<feature type="signal peptide" evidence="2">
    <location>
        <begin position="1"/>
        <end position="30"/>
    </location>
</feature>
<evidence type="ECO:0000313" key="3">
    <source>
        <dbReference type="EnsemblPlants" id="OPUNC02G07420.1"/>
    </source>
</evidence>
<evidence type="ECO:0000256" key="1">
    <source>
        <dbReference type="SAM" id="Phobius"/>
    </source>
</evidence>
<dbReference type="Pfam" id="PF06376">
    <property type="entry name" value="AGP"/>
    <property type="match status" value="1"/>
</dbReference>
<dbReference type="PANTHER" id="PTHR33374">
    <property type="entry name" value="ARABINOGALACTAN PROTEIN 20"/>
    <property type="match status" value="1"/>
</dbReference>
<dbReference type="Proteomes" id="UP000026962">
    <property type="component" value="Chromosome 2"/>
</dbReference>
<dbReference type="EnsemblPlants" id="OPUNC02G07420.1">
    <property type="protein sequence ID" value="OPUNC02G07420.1"/>
    <property type="gene ID" value="OPUNC02G07420"/>
</dbReference>
<keyword evidence="4" id="KW-1185">Reference proteome</keyword>
<organism evidence="3">
    <name type="scientific">Oryza punctata</name>
    <name type="common">Red rice</name>
    <dbReference type="NCBI Taxonomy" id="4537"/>
    <lineage>
        <taxon>Eukaryota</taxon>
        <taxon>Viridiplantae</taxon>
        <taxon>Streptophyta</taxon>
        <taxon>Embryophyta</taxon>
        <taxon>Tracheophyta</taxon>
        <taxon>Spermatophyta</taxon>
        <taxon>Magnoliopsida</taxon>
        <taxon>Liliopsida</taxon>
        <taxon>Poales</taxon>
        <taxon>Poaceae</taxon>
        <taxon>BOP clade</taxon>
        <taxon>Oryzoideae</taxon>
        <taxon>Oryzeae</taxon>
        <taxon>Oryzinae</taxon>
        <taxon>Oryza</taxon>
    </lineage>
</organism>
<feature type="chain" id="PRO_5002364420" description="Arabinogalactan peptide 22" evidence="2">
    <location>
        <begin position="31"/>
        <end position="67"/>
    </location>
</feature>
<dbReference type="HOGENOM" id="CLU_187330_1_1_1"/>
<reference evidence="3" key="1">
    <citation type="submission" date="2015-04" db="UniProtKB">
        <authorList>
            <consortium name="EnsemblPlants"/>
        </authorList>
    </citation>
    <scope>IDENTIFICATION</scope>
</reference>
<accession>A0A0E0JX75</accession>
<keyword evidence="1" id="KW-1133">Transmembrane helix</keyword>
<dbReference type="InterPro" id="IPR009424">
    <property type="entry name" value="AGP16/20/22/41"/>
</dbReference>
<dbReference type="AlphaFoldDB" id="A0A0E0JX75"/>
<dbReference type="OMA" id="MACASKM"/>
<sequence length="67" mass="7007">MAAMGSMKVQAVILTYVLLAVLLHPLLCQGSPAASLLEAQTSDGKTIDQGIAYMLMIVALVVTYLVG</sequence>
<keyword evidence="1" id="KW-0472">Membrane</keyword>
<dbReference type="eggNOG" id="ENOG502R5N3">
    <property type="taxonomic scope" value="Eukaryota"/>
</dbReference>